<organism evidence="8 9">
    <name type="scientific">Erpetoichthys calabaricus</name>
    <name type="common">Rope fish</name>
    <name type="synonym">Calamoichthys calabaricus</name>
    <dbReference type="NCBI Taxonomy" id="27687"/>
    <lineage>
        <taxon>Eukaryota</taxon>
        <taxon>Metazoa</taxon>
        <taxon>Chordata</taxon>
        <taxon>Craniata</taxon>
        <taxon>Vertebrata</taxon>
        <taxon>Euteleostomi</taxon>
        <taxon>Actinopterygii</taxon>
        <taxon>Polypteriformes</taxon>
        <taxon>Polypteridae</taxon>
        <taxon>Erpetoichthys</taxon>
    </lineage>
</organism>
<evidence type="ECO:0000313" key="8">
    <source>
        <dbReference type="Ensembl" id="ENSECRP00000030326.1"/>
    </source>
</evidence>
<dbReference type="Gene3D" id="3.30.40.10">
    <property type="entry name" value="Zinc/RING finger domain, C3HC4 (zinc finger)"/>
    <property type="match status" value="1"/>
</dbReference>
<keyword evidence="3" id="KW-0862">Zinc</keyword>
<dbReference type="Proteomes" id="UP000694620">
    <property type="component" value="Unassembled WGS sequence"/>
</dbReference>
<dbReference type="Gene3D" id="4.10.830.40">
    <property type="match status" value="1"/>
</dbReference>
<keyword evidence="2 4" id="KW-0863">Zinc-finger</keyword>
<dbReference type="SUPFAM" id="SSF57850">
    <property type="entry name" value="RING/U-box"/>
    <property type="match status" value="1"/>
</dbReference>
<dbReference type="InterPro" id="IPR001841">
    <property type="entry name" value="Znf_RING"/>
</dbReference>
<dbReference type="Pfam" id="PF00643">
    <property type="entry name" value="zf-B_box"/>
    <property type="match status" value="1"/>
</dbReference>
<feature type="domain" description="RING-type" evidence="6">
    <location>
        <begin position="15"/>
        <end position="55"/>
    </location>
</feature>
<evidence type="ECO:0000256" key="1">
    <source>
        <dbReference type="ARBA" id="ARBA00022723"/>
    </source>
</evidence>
<evidence type="ECO:0000259" key="7">
    <source>
        <dbReference type="PROSITE" id="PS50119"/>
    </source>
</evidence>
<dbReference type="GeneTree" id="ENSGT01150000286950"/>
<dbReference type="PROSITE" id="PS50119">
    <property type="entry name" value="ZF_BBOX"/>
    <property type="match status" value="1"/>
</dbReference>
<dbReference type="InterPro" id="IPR000315">
    <property type="entry name" value="Znf_B-box"/>
</dbReference>
<dbReference type="Ensembl" id="ENSECRT00000030970.1">
    <property type="protein sequence ID" value="ENSECRP00000030326.1"/>
    <property type="gene ID" value="ENSECRG00000020577.1"/>
</dbReference>
<reference evidence="8" key="2">
    <citation type="submission" date="2025-09" db="UniProtKB">
        <authorList>
            <consortium name="Ensembl"/>
        </authorList>
    </citation>
    <scope>IDENTIFICATION</scope>
</reference>
<dbReference type="CDD" id="cd19769">
    <property type="entry name" value="Bbox2_TRIM16-like"/>
    <property type="match status" value="1"/>
</dbReference>
<evidence type="ECO:0000259" key="6">
    <source>
        <dbReference type="PROSITE" id="PS50089"/>
    </source>
</evidence>
<dbReference type="Gene3D" id="3.30.160.60">
    <property type="entry name" value="Classic Zinc Finger"/>
    <property type="match status" value="1"/>
</dbReference>
<dbReference type="PANTHER" id="PTHR25465:SF14">
    <property type="entry name" value="E3 UBIQUITIN-PROTEIN LIGASE TRIM65"/>
    <property type="match status" value="1"/>
</dbReference>
<protein>
    <submittedName>
        <fullName evidence="8">E3 ubiquitin/ISG15 ligase TRIM25-like</fullName>
    </submittedName>
</protein>
<dbReference type="SMART" id="SM00184">
    <property type="entry name" value="RING"/>
    <property type="match status" value="1"/>
</dbReference>
<dbReference type="InterPro" id="IPR017907">
    <property type="entry name" value="Znf_RING_CS"/>
</dbReference>
<accession>A0A8C4TF07</accession>
<evidence type="ECO:0000256" key="3">
    <source>
        <dbReference type="ARBA" id="ARBA00022833"/>
    </source>
</evidence>
<keyword evidence="5" id="KW-0175">Coiled coil</keyword>
<keyword evidence="9" id="KW-1185">Reference proteome</keyword>
<dbReference type="AlphaFoldDB" id="A0A8C4TF07"/>
<evidence type="ECO:0000256" key="5">
    <source>
        <dbReference type="SAM" id="Coils"/>
    </source>
</evidence>
<dbReference type="Pfam" id="PF25600">
    <property type="entry name" value="TRIM_CC"/>
    <property type="match status" value="1"/>
</dbReference>
<evidence type="ECO:0000256" key="2">
    <source>
        <dbReference type="ARBA" id="ARBA00022771"/>
    </source>
</evidence>
<dbReference type="InterPro" id="IPR058030">
    <property type="entry name" value="TRIM8/14/16/25/29/45/65_CC"/>
</dbReference>
<dbReference type="InterPro" id="IPR013083">
    <property type="entry name" value="Znf_RING/FYVE/PHD"/>
</dbReference>
<dbReference type="PROSITE" id="PS50089">
    <property type="entry name" value="ZF_RING_2"/>
    <property type="match status" value="1"/>
</dbReference>
<feature type="coiled-coil region" evidence="5">
    <location>
        <begin position="205"/>
        <end position="254"/>
    </location>
</feature>
<dbReference type="Pfam" id="PF15227">
    <property type="entry name" value="zf-C3HC4_4"/>
    <property type="match status" value="1"/>
</dbReference>
<dbReference type="PANTHER" id="PTHR25465">
    <property type="entry name" value="B-BOX DOMAIN CONTAINING"/>
    <property type="match status" value="1"/>
</dbReference>
<evidence type="ECO:0000313" key="9">
    <source>
        <dbReference type="Proteomes" id="UP000694620"/>
    </source>
</evidence>
<dbReference type="PROSITE" id="PS00518">
    <property type="entry name" value="ZF_RING_1"/>
    <property type="match status" value="1"/>
</dbReference>
<sequence>MEESSLSMPWDALTCSICLDILKHPVSLQCGHSFCLACITDSWDQAGVCRCPHCRKTFTQRLDLCINIHLANAVEKLNMASQSRAGPDDIECSFCSEIKLKAVKSCLTCLASYCEIHLQSHYKINTLKNHKLVNPTRNIENYMCSEHQKALELFCTDHCVCICSSCVADKHKNHHTVLPEKERAKKKDSVEIEEQESMEVLKDLINSIEETCQKITQLFKDQENKEVEKFKEPIERLEKEIEVLNKRDAELTELSETDNDIYVLQVRSATIGKDLMKNIFFQFPYFFAVILQTFPSVSTPIHEQSHPSVDVSTDFSAALLRKELSHLKQSVEEISQWEFVEETEEGLSI</sequence>
<dbReference type="SUPFAM" id="SSF57845">
    <property type="entry name" value="B-box zinc-binding domain"/>
    <property type="match status" value="1"/>
</dbReference>
<name>A0A8C4TF07_ERPCA</name>
<dbReference type="GO" id="GO:0008270">
    <property type="term" value="F:zinc ion binding"/>
    <property type="evidence" value="ECO:0007669"/>
    <property type="project" value="UniProtKB-KW"/>
</dbReference>
<feature type="domain" description="B box-type" evidence="7">
    <location>
        <begin position="139"/>
        <end position="180"/>
    </location>
</feature>
<reference evidence="8" key="1">
    <citation type="submission" date="2025-08" db="UniProtKB">
        <authorList>
            <consortium name="Ensembl"/>
        </authorList>
    </citation>
    <scope>IDENTIFICATION</scope>
</reference>
<evidence type="ECO:0000256" key="4">
    <source>
        <dbReference type="PROSITE-ProRule" id="PRU00024"/>
    </source>
</evidence>
<dbReference type="InterPro" id="IPR051051">
    <property type="entry name" value="E3_ubiq-ligase_TRIM/RNF"/>
</dbReference>
<keyword evidence="1" id="KW-0479">Metal-binding</keyword>
<proteinExistence type="predicted"/>